<keyword evidence="2" id="KW-1185">Reference proteome</keyword>
<accession>A0A9P8AQE2</accession>
<organism evidence="1 2">
    <name type="scientific">Guyanagaster necrorhizus</name>
    <dbReference type="NCBI Taxonomy" id="856835"/>
    <lineage>
        <taxon>Eukaryota</taxon>
        <taxon>Fungi</taxon>
        <taxon>Dikarya</taxon>
        <taxon>Basidiomycota</taxon>
        <taxon>Agaricomycotina</taxon>
        <taxon>Agaricomycetes</taxon>
        <taxon>Agaricomycetidae</taxon>
        <taxon>Agaricales</taxon>
        <taxon>Marasmiineae</taxon>
        <taxon>Physalacriaceae</taxon>
        <taxon>Guyanagaster</taxon>
    </lineage>
</organism>
<dbReference type="EMBL" id="MU250549">
    <property type="protein sequence ID" value="KAG7442777.1"/>
    <property type="molecule type" value="Genomic_DNA"/>
</dbReference>
<dbReference type="GeneID" id="66102973"/>
<dbReference type="RefSeq" id="XP_043036277.1">
    <property type="nucleotide sequence ID" value="XM_043180677.1"/>
</dbReference>
<reference evidence="1" key="1">
    <citation type="submission" date="2020-11" db="EMBL/GenBank/DDBJ databases">
        <title>Adaptations for nitrogen fixation in a non-lichenized fungal sporocarp promotes dispersal by wood-feeding termites.</title>
        <authorList>
            <consortium name="DOE Joint Genome Institute"/>
            <person name="Koch R.A."/>
            <person name="Yoon G."/>
            <person name="Arayal U."/>
            <person name="Lail K."/>
            <person name="Amirebrahimi M."/>
            <person name="Labutti K."/>
            <person name="Lipzen A."/>
            <person name="Riley R."/>
            <person name="Barry K."/>
            <person name="Henrissat B."/>
            <person name="Grigoriev I.V."/>
            <person name="Herr J.R."/>
            <person name="Aime M.C."/>
        </authorList>
    </citation>
    <scope>NUCLEOTIDE SEQUENCE</scope>
    <source>
        <strain evidence="1">MCA 3950</strain>
    </source>
</reference>
<evidence type="ECO:0000313" key="2">
    <source>
        <dbReference type="Proteomes" id="UP000812287"/>
    </source>
</evidence>
<evidence type="ECO:0000313" key="1">
    <source>
        <dbReference type="EMBL" id="KAG7442777.1"/>
    </source>
</evidence>
<name>A0A9P8AQE2_9AGAR</name>
<comment type="caution">
    <text evidence="1">The sequence shown here is derived from an EMBL/GenBank/DDBJ whole genome shotgun (WGS) entry which is preliminary data.</text>
</comment>
<sequence length="126" mass="13935">MSPSSPSFSTASSHTAESTSEKACVGSSTWTSILCLTFKGASAIPRYSCPRGRNRSLYPTTSILRLVFSHRPLFKQRTHGDINRLPCGECSLPVGRARFTSDHANSDRHWHRLTTNTEGGILHECR</sequence>
<dbReference type="Proteomes" id="UP000812287">
    <property type="component" value="Unassembled WGS sequence"/>
</dbReference>
<protein>
    <submittedName>
        <fullName evidence="1">Uncharacterized protein</fullName>
    </submittedName>
</protein>
<gene>
    <name evidence="1" type="ORF">BT62DRAFT_374011</name>
</gene>
<dbReference type="AlphaFoldDB" id="A0A9P8AQE2"/>
<proteinExistence type="predicted"/>